<name>A0A2W5KUF1_ANCNO</name>
<comment type="caution">
    <text evidence="1">The sequence shown here is derived from an EMBL/GenBank/DDBJ whole genome shotgun (WGS) entry which is preliminary data.</text>
</comment>
<organism evidence="1 2">
    <name type="scientific">Ancylobacter novellus</name>
    <name type="common">Thiobacillus novellus</name>
    <dbReference type="NCBI Taxonomy" id="921"/>
    <lineage>
        <taxon>Bacteria</taxon>
        <taxon>Pseudomonadati</taxon>
        <taxon>Pseudomonadota</taxon>
        <taxon>Alphaproteobacteria</taxon>
        <taxon>Hyphomicrobiales</taxon>
        <taxon>Xanthobacteraceae</taxon>
        <taxon>Ancylobacter</taxon>
    </lineage>
</organism>
<protein>
    <submittedName>
        <fullName evidence="1">Uncharacterized protein</fullName>
    </submittedName>
</protein>
<accession>A0A2W5KUF1</accession>
<evidence type="ECO:0000313" key="1">
    <source>
        <dbReference type="EMBL" id="PZQ19058.1"/>
    </source>
</evidence>
<reference evidence="1 2" key="1">
    <citation type="submission" date="2017-08" db="EMBL/GenBank/DDBJ databases">
        <title>Infants hospitalized years apart are colonized by the same room-sourced microbial strains.</title>
        <authorList>
            <person name="Brooks B."/>
            <person name="Olm M.R."/>
            <person name="Firek B.A."/>
            <person name="Baker R."/>
            <person name="Thomas B.C."/>
            <person name="Morowitz M.J."/>
            <person name="Banfield J.F."/>
        </authorList>
    </citation>
    <scope>NUCLEOTIDE SEQUENCE [LARGE SCALE GENOMIC DNA]</scope>
    <source>
        <strain evidence="1">S2_005_003_R2_43</strain>
    </source>
</reference>
<gene>
    <name evidence="1" type="ORF">DI565_01305</name>
</gene>
<dbReference type="Proteomes" id="UP000249577">
    <property type="component" value="Unassembled WGS sequence"/>
</dbReference>
<dbReference type="AlphaFoldDB" id="A0A2W5KUF1"/>
<proteinExistence type="predicted"/>
<dbReference type="EMBL" id="QFPN01000001">
    <property type="protein sequence ID" value="PZQ19058.1"/>
    <property type="molecule type" value="Genomic_DNA"/>
</dbReference>
<evidence type="ECO:0000313" key="2">
    <source>
        <dbReference type="Proteomes" id="UP000249577"/>
    </source>
</evidence>
<sequence>MRRRRKNLFQETADWLSGATGDVAVISAEHFSHVEPQLLNRMTGRFLPDHAETAKFLAYVRPHPGSIVSHYTQRAKSGTSPQTLTEFAENVSRTEKFEYAPRFGDWRRVFGDRFILKPMIRSELKDGDVVKDFLHEVLDGAQFALKEIPRTNESAEVYELAIIRRVQSDVQRRGFPPKTGVPLGAALADALAAARKGRAMGGRVRLHRDLARKINARYQRDARVMDAEFFTGAPLLVSALSAAEAEAAPEEQTHDLHVLFEADRLAALDQAIGALIDLVEAKGEAWTSVYRFDRGGRRNLGGKRPDVDDPQVRTQASEVSAAIDRVVEAGHDLFHSGDRAQSA</sequence>